<comment type="caution">
    <text evidence="2">The sequence shown here is derived from an EMBL/GenBank/DDBJ whole genome shotgun (WGS) entry which is preliminary data.</text>
</comment>
<feature type="transmembrane region" description="Helical" evidence="1">
    <location>
        <begin position="80"/>
        <end position="98"/>
    </location>
</feature>
<reference evidence="2 3" key="1">
    <citation type="journal article" date="2020" name="Mol. Biol. Evol.">
        <title>Interspecific Gene Flow and the Evolution of Specialization in Black and White Rhinoceros.</title>
        <authorList>
            <person name="Moodley Y."/>
            <person name="Westbury M.V."/>
            <person name="Russo I.M."/>
            <person name="Gopalakrishnan S."/>
            <person name="Rakotoarivelo A."/>
            <person name="Olsen R.A."/>
            <person name="Prost S."/>
            <person name="Tunstall T."/>
            <person name="Ryder O.A."/>
            <person name="Dalen L."/>
            <person name="Bruford M.W."/>
        </authorList>
    </citation>
    <scope>NUCLEOTIDE SEQUENCE [LARGE SCALE GENOMIC DNA]</scope>
    <source>
        <strain evidence="2">SBR-YM</strain>
        <tissue evidence="2">Skin</tissue>
    </source>
</reference>
<evidence type="ECO:0000313" key="2">
    <source>
        <dbReference type="EMBL" id="KAF5921121.1"/>
    </source>
</evidence>
<protein>
    <recommendedName>
        <fullName evidence="4">Sarcolipin</fullName>
    </recommendedName>
</protein>
<dbReference type="AlphaFoldDB" id="A0A7J7EZJ1"/>
<dbReference type="CDD" id="cd20253">
    <property type="entry name" value="Sarcolipin"/>
    <property type="match status" value="1"/>
</dbReference>
<accession>A0A7J7EZJ1</accession>
<sequence>CFISDITVIATSLGLLQALPRAQESRQPGRGAGVGAQVGERGEACCSQEVRTTGGLWCALRSPPSVLTEPLRMEWTTRELFLNFTVVLITVILMWLLVRSYQY</sequence>
<dbReference type="Pfam" id="PF05366">
    <property type="entry name" value="Sarcolipin"/>
    <property type="match status" value="1"/>
</dbReference>
<keyword evidence="1" id="KW-1133">Transmembrane helix</keyword>
<dbReference type="GO" id="GO:0030234">
    <property type="term" value="F:enzyme regulator activity"/>
    <property type="evidence" value="ECO:0007669"/>
    <property type="project" value="InterPro"/>
</dbReference>
<proteinExistence type="predicted"/>
<name>A0A7J7EZJ1_DICBM</name>
<organism evidence="2 3">
    <name type="scientific">Diceros bicornis minor</name>
    <name type="common">South-central black rhinoceros</name>
    <dbReference type="NCBI Taxonomy" id="77932"/>
    <lineage>
        <taxon>Eukaryota</taxon>
        <taxon>Metazoa</taxon>
        <taxon>Chordata</taxon>
        <taxon>Craniata</taxon>
        <taxon>Vertebrata</taxon>
        <taxon>Euteleostomi</taxon>
        <taxon>Mammalia</taxon>
        <taxon>Eutheria</taxon>
        <taxon>Laurasiatheria</taxon>
        <taxon>Perissodactyla</taxon>
        <taxon>Rhinocerotidae</taxon>
        <taxon>Diceros</taxon>
    </lineage>
</organism>
<dbReference type="EMBL" id="JACDTQ010001719">
    <property type="protein sequence ID" value="KAF5921121.1"/>
    <property type="molecule type" value="Genomic_DNA"/>
</dbReference>
<feature type="non-terminal residue" evidence="2">
    <location>
        <position position="103"/>
    </location>
</feature>
<dbReference type="Proteomes" id="UP000551758">
    <property type="component" value="Unassembled WGS sequence"/>
</dbReference>
<evidence type="ECO:0000256" key="1">
    <source>
        <dbReference type="SAM" id="Phobius"/>
    </source>
</evidence>
<dbReference type="GO" id="GO:0016020">
    <property type="term" value="C:membrane"/>
    <property type="evidence" value="ECO:0007669"/>
    <property type="project" value="InterPro"/>
</dbReference>
<keyword evidence="3" id="KW-1185">Reference proteome</keyword>
<dbReference type="InterPro" id="IPR008028">
    <property type="entry name" value="Sarcolipin"/>
</dbReference>
<gene>
    <name evidence="2" type="ORF">HPG69_018521</name>
</gene>
<keyword evidence="1" id="KW-0812">Transmembrane</keyword>
<evidence type="ECO:0008006" key="4">
    <source>
        <dbReference type="Google" id="ProtNLM"/>
    </source>
</evidence>
<evidence type="ECO:0000313" key="3">
    <source>
        <dbReference type="Proteomes" id="UP000551758"/>
    </source>
</evidence>
<keyword evidence="1" id="KW-0472">Membrane</keyword>